<dbReference type="EMBL" id="JNUP01000049">
    <property type="protein sequence ID" value="KGE72741.1"/>
    <property type="molecule type" value="Genomic_DNA"/>
</dbReference>
<dbReference type="SUPFAM" id="SSF89392">
    <property type="entry name" value="Prokaryotic lipoproteins and lipoprotein localization factors"/>
    <property type="match status" value="1"/>
</dbReference>
<keyword evidence="1 2" id="KW-0732">Signal</keyword>
<sequence length="253" mass="29334">MKKKNIILLLILLVSVGVGTTWAQTQPDFVAILQSIDEFGSYQETDFTAEYTVISEKPGEERSIFKTRIFRRDGEDKFLLLILEPALRKGEGYLQVGDTGWSYDPESREFAIFSLKENFQDSEARNSDFAGTKVSDNYDVTDWSEERLGAFDVWQLTLKAKNDTVAYPTTKLWVRRDNYLVLKQEDYSLSDRLMRTSYFPSYARSGGYYVPTKMLFLDNLNEGERTEVTVRNISFNTIPDSVFTRTYLERVNR</sequence>
<dbReference type="Proteomes" id="UP000029692">
    <property type="component" value="Unassembled WGS sequence"/>
</dbReference>
<evidence type="ECO:0000259" key="3">
    <source>
        <dbReference type="Pfam" id="PF17131"/>
    </source>
</evidence>
<feature type="domain" description="Uncharacterized protein TP-0789" evidence="3">
    <location>
        <begin position="74"/>
        <end position="250"/>
    </location>
</feature>
<dbReference type="STRING" id="1480694.DC28_06815"/>
<dbReference type="eggNOG" id="COG2834">
    <property type="taxonomic scope" value="Bacteria"/>
</dbReference>
<feature type="chain" id="PRO_5001938695" description="Uncharacterized protein TP-0789 domain-containing protein" evidence="2">
    <location>
        <begin position="24"/>
        <end position="253"/>
    </location>
</feature>
<evidence type="ECO:0000313" key="5">
    <source>
        <dbReference type="Proteomes" id="UP000029692"/>
    </source>
</evidence>
<protein>
    <recommendedName>
        <fullName evidence="3">Uncharacterized protein TP-0789 domain-containing protein</fullName>
    </recommendedName>
</protein>
<keyword evidence="5" id="KW-1185">Reference proteome</keyword>
<reference evidence="4 5" key="1">
    <citation type="submission" date="2014-05" db="EMBL/GenBank/DDBJ databases">
        <title>De novo Genome Sequence of Spirocheata sp.</title>
        <authorList>
            <person name="Shivani Y."/>
            <person name="Subhash Y."/>
            <person name="Tushar L."/>
            <person name="Sasikala C."/>
            <person name="Ramana C.V."/>
        </authorList>
    </citation>
    <scope>NUCLEOTIDE SEQUENCE [LARGE SCALE GENOMIC DNA]</scope>
    <source>
        <strain evidence="4 5">JC230</strain>
    </source>
</reference>
<dbReference type="Pfam" id="PF17131">
    <property type="entry name" value="LolA_like"/>
    <property type="match status" value="1"/>
</dbReference>
<name>A0A098QYY7_9SPIO</name>
<evidence type="ECO:0000313" key="4">
    <source>
        <dbReference type="EMBL" id="KGE72741.1"/>
    </source>
</evidence>
<proteinExistence type="predicted"/>
<evidence type="ECO:0000256" key="2">
    <source>
        <dbReference type="SAM" id="SignalP"/>
    </source>
</evidence>
<dbReference type="Gene3D" id="2.50.20.10">
    <property type="entry name" value="Lipoprotein localisation LolA/LolB/LppX"/>
    <property type="match status" value="1"/>
</dbReference>
<dbReference type="AlphaFoldDB" id="A0A098QYY7"/>
<gene>
    <name evidence="4" type="ORF">DC28_06815</name>
</gene>
<dbReference type="OrthoDB" id="357718at2"/>
<dbReference type="InterPro" id="IPR033399">
    <property type="entry name" value="TP_0789-like"/>
</dbReference>
<dbReference type="RefSeq" id="WP_037547032.1">
    <property type="nucleotide sequence ID" value="NZ_JNUP01000049.1"/>
</dbReference>
<evidence type="ECO:0000256" key="1">
    <source>
        <dbReference type="ARBA" id="ARBA00022729"/>
    </source>
</evidence>
<organism evidence="4 5">
    <name type="scientific">Spirochaeta lutea</name>
    <dbReference type="NCBI Taxonomy" id="1480694"/>
    <lineage>
        <taxon>Bacteria</taxon>
        <taxon>Pseudomonadati</taxon>
        <taxon>Spirochaetota</taxon>
        <taxon>Spirochaetia</taxon>
        <taxon>Spirochaetales</taxon>
        <taxon>Spirochaetaceae</taxon>
        <taxon>Spirochaeta</taxon>
    </lineage>
</organism>
<feature type="signal peptide" evidence="2">
    <location>
        <begin position="1"/>
        <end position="23"/>
    </location>
</feature>
<comment type="caution">
    <text evidence="4">The sequence shown here is derived from an EMBL/GenBank/DDBJ whole genome shotgun (WGS) entry which is preliminary data.</text>
</comment>
<dbReference type="CDD" id="cd16329">
    <property type="entry name" value="LolA_like"/>
    <property type="match status" value="1"/>
</dbReference>
<accession>A0A098QYY7</accession>
<dbReference type="InterPro" id="IPR029046">
    <property type="entry name" value="LolA/LolB/LppX"/>
</dbReference>